<dbReference type="RefSeq" id="WP_345326446.1">
    <property type="nucleotide sequence ID" value="NZ_BAABGA010000066.1"/>
</dbReference>
<proteinExistence type="predicted"/>
<feature type="compositionally biased region" description="Low complexity" evidence="1">
    <location>
        <begin position="26"/>
        <end position="40"/>
    </location>
</feature>
<dbReference type="Proteomes" id="UP001500840">
    <property type="component" value="Unassembled WGS sequence"/>
</dbReference>
<evidence type="ECO:0000256" key="1">
    <source>
        <dbReference type="SAM" id="MobiDB-lite"/>
    </source>
</evidence>
<keyword evidence="5" id="KW-1185">Reference proteome</keyword>
<evidence type="ECO:0000256" key="2">
    <source>
        <dbReference type="SAM" id="SignalP"/>
    </source>
</evidence>
<keyword evidence="4" id="KW-0808">Transferase</keyword>
<dbReference type="CDD" id="cd02440">
    <property type="entry name" value="AdoMet_MTases"/>
    <property type="match status" value="1"/>
</dbReference>
<gene>
    <name evidence="4" type="ORF">GCM10023156_49620</name>
</gene>
<comment type="caution">
    <text evidence="4">The sequence shown here is derived from an EMBL/GenBank/DDBJ whole genome shotgun (WGS) entry which is preliminary data.</text>
</comment>
<dbReference type="Gene3D" id="3.40.50.150">
    <property type="entry name" value="Vaccinia Virus protein VP39"/>
    <property type="match status" value="1"/>
</dbReference>
<dbReference type="EMBL" id="BAABGA010000066">
    <property type="protein sequence ID" value="GAA4463874.1"/>
    <property type="molecule type" value="Genomic_DNA"/>
</dbReference>
<keyword evidence="4" id="KW-0489">Methyltransferase</keyword>
<dbReference type="InterPro" id="IPR029063">
    <property type="entry name" value="SAM-dependent_MTases_sf"/>
</dbReference>
<dbReference type="SUPFAM" id="SSF53335">
    <property type="entry name" value="S-adenosyl-L-methionine-dependent methyltransferases"/>
    <property type="match status" value="1"/>
</dbReference>
<reference evidence="5" key="1">
    <citation type="journal article" date="2019" name="Int. J. Syst. Evol. Microbiol.">
        <title>The Global Catalogue of Microorganisms (GCM) 10K type strain sequencing project: providing services to taxonomists for standard genome sequencing and annotation.</title>
        <authorList>
            <consortium name="The Broad Institute Genomics Platform"/>
            <consortium name="The Broad Institute Genome Sequencing Center for Infectious Disease"/>
            <person name="Wu L."/>
            <person name="Ma J."/>
        </authorList>
    </citation>
    <scope>NUCLEOTIDE SEQUENCE [LARGE SCALE GENOMIC DNA]</scope>
    <source>
        <strain evidence="5">JCM 17759</strain>
    </source>
</reference>
<dbReference type="GO" id="GO:0008168">
    <property type="term" value="F:methyltransferase activity"/>
    <property type="evidence" value="ECO:0007669"/>
    <property type="project" value="UniProtKB-KW"/>
</dbReference>
<dbReference type="GO" id="GO:0032259">
    <property type="term" value="P:methylation"/>
    <property type="evidence" value="ECO:0007669"/>
    <property type="project" value="UniProtKB-KW"/>
</dbReference>
<dbReference type="InterPro" id="IPR025714">
    <property type="entry name" value="Methyltranfer_dom"/>
</dbReference>
<protein>
    <submittedName>
        <fullName evidence="4">Methyltransferase domain-containing protein</fullName>
    </submittedName>
</protein>
<feature type="domain" description="Methyltransferase" evidence="3">
    <location>
        <begin position="91"/>
        <end position="200"/>
    </location>
</feature>
<accession>A0ABP8ND12</accession>
<keyword evidence="2" id="KW-0732">Signal</keyword>
<feature type="compositionally biased region" description="Polar residues" evidence="1">
    <location>
        <begin position="41"/>
        <end position="50"/>
    </location>
</feature>
<dbReference type="Pfam" id="PF13847">
    <property type="entry name" value="Methyltransf_31"/>
    <property type="match status" value="1"/>
</dbReference>
<feature type="region of interest" description="Disordered" evidence="1">
    <location>
        <begin position="26"/>
        <end position="56"/>
    </location>
</feature>
<evidence type="ECO:0000313" key="5">
    <source>
        <dbReference type="Proteomes" id="UP001500840"/>
    </source>
</evidence>
<feature type="chain" id="PRO_5047324478" evidence="2">
    <location>
        <begin position="23"/>
        <end position="258"/>
    </location>
</feature>
<evidence type="ECO:0000259" key="3">
    <source>
        <dbReference type="Pfam" id="PF13847"/>
    </source>
</evidence>
<sequence length="258" mass="28692">MKRFDLLSLSLLLLLSPTPLTAQTAPIAQTATQQPSATKTSGDTTASVNPGINDGFLDPEMDVQAWVERFEVESREVYHARDAIMTQLNLKPGDRVADVGAGTGFYSLLMSTAVGSKGWVYAVDISPKFVQYLVDQFDQREVENVTTVMCDDDSVCLPPDSVDLAFICDVYHHFEFPEQTMQSIYNALRPGGRVVIIDFERIPGVSREWTLGHVRAGKATFIDEVQSVGFELTAERKIPGFKENYFLEFRKPVQAGDE</sequence>
<name>A0ABP8ND12_9BACT</name>
<evidence type="ECO:0000313" key="4">
    <source>
        <dbReference type="EMBL" id="GAA4463874.1"/>
    </source>
</evidence>
<feature type="signal peptide" evidence="2">
    <location>
        <begin position="1"/>
        <end position="22"/>
    </location>
</feature>
<dbReference type="PANTHER" id="PTHR43861">
    <property type="entry name" value="TRANS-ACONITATE 2-METHYLTRANSFERASE-RELATED"/>
    <property type="match status" value="1"/>
</dbReference>
<organism evidence="4 5">
    <name type="scientific">Novipirellula rosea</name>
    <dbReference type="NCBI Taxonomy" id="1031540"/>
    <lineage>
        <taxon>Bacteria</taxon>
        <taxon>Pseudomonadati</taxon>
        <taxon>Planctomycetota</taxon>
        <taxon>Planctomycetia</taxon>
        <taxon>Pirellulales</taxon>
        <taxon>Pirellulaceae</taxon>
        <taxon>Novipirellula</taxon>
    </lineage>
</organism>